<gene>
    <name evidence="1" type="ORF">EGW08_008044</name>
</gene>
<keyword evidence="2" id="KW-1185">Reference proteome</keyword>
<sequence>RNVLLASAFRQGVWRDGHHPLAWSSNFTSMAWHKALLDGYTVLHGLTFVFCKVFGSEEALSTLFTLETIVQVMPSLMLNKVWPTREALAADVAGVGFDTTVGNNVCLQFIWTIEFFQAAWGKERENTGSEWTAILFHSLVNGHVALQLVLAVEGGLAELAGKRRLASVNEHVRFEVVLRFELLAAFLTLKLT</sequence>
<dbReference type="AlphaFoldDB" id="A0A433TRL8"/>
<name>A0A433TRL8_ELYCH</name>
<protein>
    <submittedName>
        <fullName evidence="1">Uncharacterized protein</fullName>
    </submittedName>
</protein>
<dbReference type="EMBL" id="RQTK01000214">
    <property type="protein sequence ID" value="RUS84204.1"/>
    <property type="molecule type" value="Genomic_DNA"/>
</dbReference>
<dbReference type="PANTHER" id="PTHR33426:SF30">
    <property type="match status" value="1"/>
</dbReference>
<organism evidence="1 2">
    <name type="scientific">Elysia chlorotica</name>
    <name type="common">Eastern emerald elysia</name>
    <name type="synonym">Sea slug</name>
    <dbReference type="NCBI Taxonomy" id="188477"/>
    <lineage>
        <taxon>Eukaryota</taxon>
        <taxon>Metazoa</taxon>
        <taxon>Spiralia</taxon>
        <taxon>Lophotrochozoa</taxon>
        <taxon>Mollusca</taxon>
        <taxon>Gastropoda</taxon>
        <taxon>Heterobranchia</taxon>
        <taxon>Euthyneura</taxon>
        <taxon>Panpulmonata</taxon>
        <taxon>Sacoglossa</taxon>
        <taxon>Placobranchoidea</taxon>
        <taxon>Plakobranchidae</taxon>
        <taxon>Elysia</taxon>
    </lineage>
</organism>
<dbReference type="PANTHER" id="PTHR33426">
    <property type="entry name" value="C2H2-TYPE DOMAIN-CONTAINING PROTEIN"/>
    <property type="match status" value="1"/>
</dbReference>
<feature type="non-terminal residue" evidence="1">
    <location>
        <position position="1"/>
    </location>
</feature>
<proteinExistence type="predicted"/>
<accession>A0A433TRL8</accession>
<evidence type="ECO:0000313" key="1">
    <source>
        <dbReference type="EMBL" id="RUS84204.1"/>
    </source>
</evidence>
<comment type="caution">
    <text evidence="1">The sequence shown here is derived from an EMBL/GenBank/DDBJ whole genome shotgun (WGS) entry which is preliminary data.</text>
</comment>
<evidence type="ECO:0000313" key="2">
    <source>
        <dbReference type="Proteomes" id="UP000271974"/>
    </source>
</evidence>
<dbReference type="Proteomes" id="UP000271974">
    <property type="component" value="Unassembled WGS sequence"/>
</dbReference>
<reference evidence="1 2" key="1">
    <citation type="submission" date="2019-01" db="EMBL/GenBank/DDBJ databases">
        <title>A draft genome assembly of the solar-powered sea slug Elysia chlorotica.</title>
        <authorList>
            <person name="Cai H."/>
            <person name="Li Q."/>
            <person name="Fang X."/>
            <person name="Li J."/>
            <person name="Curtis N.E."/>
            <person name="Altenburger A."/>
            <person name="Shibata T."/>
            <person name="Feng M."/>
            <person name="Maeda T."/>
            <person name="Schwartz J.A."/>
            <person name="Shigenobu S."/>
            <person name="Lundholm N."/>
            <person name="Nishiyama T."/>
            <person name="Yang H."/>
            <person name="Hasebe M."/>
            <person name="Li S."/>
            <person name="Pierce S.K."/>
            <person name="Wang J."/>
        </authorList>
    </citation>
    <scope>NUCLEOTIDE SEQUENCE [LARGE SCALE GENOMIC DNA]</scope>
    <source>
        <strain evidence="1">EC2010</strain>
        <tissue evidence="1">Whole organism of an adult</tissue>
    </source>
</reference>